<evidence type="ECO:0000313" key="3">
    <source>
        <dbReference type="Proteomes" id="UP001151516"/>
    </source>
</evidence>
<gene>
    <name evidence="2" type="ORF">IWW39_006348</name>
</gene>
<sequence length="112" mass="12220">MGGDFRLLEDLVEMFEDMDDEGIIDHYRNERHLPDIEQIGVPKDRAEDDEEYDPAAPGEGYDPDAPGEGYNPHALVDPAFAGEGYGPAAEDNEYVSDTESTVSIASTISAVL</sequence>
<accession>A0A9W8GCU8</accession>
<keyword evidence="3" id="KW-1185">Reference proteome</keyword>
<feature type="region of interest" description="Disordered" evidence="1">
    <location>
        <begin position="35"/>
        <end position="101"/>
    </location>
</feature>
<evidence type="ECO:0000256" key="1">
    <source>
        <dbReference type="SAM" id="MobiDB-lite"/>
    </source>
</evidence>
<comment type="caution">
    <text evidence="2">The sequence shown here is derived from an EMBL/GenBank/DDBJ whole genome shotgun (WGS) entry which is preliminary data.</text>
</comment>
<proteinExistence type="predicted"/>
<name>A0A9W8GCU8_9FUNG</name>
<organism evidence="2 3">
    <name type="scientific">Coemansia spiralis</name>
    <dbReference type="NCBI Taxonomy" id="417178"/>
    <lineage>
        <taxon>Eukaryota</taxon>
        <taxon>Fungi</taxon>
        <taxon>Fungi incertae sedis</taxon>
        <taxon>Zoopagomycota</taxon>
        <taxon>Kickxellomycotina</taxon>
        <taxon>Kickxellomycetes</taxon>
        <taxon>Kickxellales</taxon>
        <taxon>Kickxellaceae</taxon>
        <taxon>Coemansia</taxon>
    </lineage>
</organism>
<dbReference type="EMBL" id="JANBTX010000654">
    <property type="protein sequence ID" value="KAJ2681400.1"/>
    <property type="molecule type" value="Genomic_DNA"/>
</dbReference>
<reference evidence="2" key="1">
    <citation type="submission" date="2022-07" db="EMBL/GenBank/DDBJ databases">
        <title>Phylogenomic reconstructions and comparative analyses of Kickxellomycotina fungi.</title>
        <authorList>
            <person name="Reynolds N.K."/>
            <person name="Stajich J.E."/>
            <person name="Barry K."/>
            <person name="Grigoriev I.V."/>
            <person name="Crous P."/>
            <person name="Smith M.E."/>
        </authorList>
    </citation>
    <scope>NUCLEOTIDE SEQUENCE</scope>
    <source>
        <strain evidence="2">CBS 109367</strain>
    </source>
</reference>
<evidence type="ECO:0000313" key="2">
    <source>
        <dbReference type="EMBL" id="KAJ2681400.1"/>
    </source>
</evidence>
<dbReference type="AlphaFoldDB" id="A0A9W8GCU8"/>
<protein>
    <submittedName>
        <fullName evidence="2">Uncharacterized protein</fullName>
    </submittedName>
</protein>
<dbReference type="OrthoDB" id="10459449at2759"/>
<dbReference type="Proteomes" id="UP001151516">
    <property type="component" value="Unassembled WGS sequence"/>
</dbReference>